<comment type="caution">
    <text evidence="3">The sequence shown here is derived from an EMBL/GenBank/DDBJ whole genome shotgun (WGS) entry which is preliminary data.</text>
</comment>
<dbReference type="AlphaFoldDB" id="A0A2S6CJD4"/>
<organism evidence="3 4">
    <name type="scientific">Cercospora berteroae</name>
    <dbReference type="NCBI Taxonomy" id="357750"/>
    <lineage>
        <taxon>Eukaryota</taxon>
        <taxon>Fungi</taxon>
        <taxon>Dikarya</taxon>
        <taxon>Ascomycota</taxon>
        <taxon>Pezizomycotina</taxon>
        <taxon>Dothideomycetes</taxon>
        <taxon>Dothideomycetidae</taxon>
        <taxon>Mycosphaerellales</taxon>
        <taxon>Mycosphaerellaceae</taxon>
        <taxon>Cercospora</taxon>
    </lineage>
</organism>
<feature type="compositionally biased region" description="Basic and acidic residues" evidence="2">
    <location>
        <begin position="30"/>
        <end position="64"/>
    </location>
</feature>
<dbReference type="EMBL" id="PNEN01000351">
    <property type="protein sequence ID" value="PPJ59813.1"/>
    <property type="molecule type" value="Genomic_DNA"/>
</dbReference>
<evidence type="ECO:0000313" key="4">
    <source>
        <dbReference type="Proteomes" id="UP000237631"/>
    </source>
</evidence>
<reference evidence="4" key="1">
    <citation type="journal article" date="2017" name="bioRxiv">
        <title>Conservation of a gene cluster reveals novel cercosporin biosynthetic mechanisms and extends production to the genus Colletotrichum.</title>
        <authorList>
            <person name="de Jonge R."/>
            <person name="Ebert M.K."/>
            <person name="Huitt-Roehl C.R."/>
            <person name="Pal P."/>
            <person name="Suttle J.C."/>
            <person name="Spanner R.E."/>
            <person name="Neubauer J.D."/>
            <person name="Jurick W.M.II."/>
            <person name="Stott K.A."/>
            <person name="Secor G.A."/>
            <person name="Thomma B.P.H.J."/>
            <person name="Van de Peer Y."/>
            <person name="Townsend C.A."/>
            <person name="Bolton M.D."/>
        </authorList>
    </citation>
    <scope>NUCLEOTIDE SEQUENCE [LARGE SCALE GENOMIC DNA]</scope>
    <source>
        <strain evidence="4">CBS538.71</strain>
    </source>
</reference>
<protein>
    <submittedName>
        <fullName evidence="3">Uncharacterized protein</fullName>
    </submittedName>
</protein>
<dbReference type="Proteomes" id="UP000237631">
    <property type="component" value="Unassembled WGS sequence"/>
</dbReference>
<keyword evidence="4" id="KW-1185">Reference proteome</keyword>
<evidence type="ECO:0000313" key="3">
    <source>
        <dbReference type="EMBL" id="PPJ59813.1"/>
    </source>
</evidence>
<feature type="coiled-coil region" evidence="1">
    <location>
        <begin position="90"/>
        <end position="225"/>
    </location>
</feature>
<dbReference type="STRING" id="357750.A0A2S6CJD4"/>
<feature type="compositionally biased region" description="Basic and acidic residues" evidence="2">
    <location>
        <begin position="8"/>
        <end position="19"/>
    </location>
</feature>
<evidence type="ECO:0000256" key="1">
    <source>
        <dbReference type="SAM" id="Coils"/>
    </source>
</evidence>
<proteinExistence type="predicted"/>
<name>A0A2S6CJD4_9PEZI</name>
<gene>
    <name evidence="3" type="ORF">CBER1_04320</name>
</gene>
<dbReference type="OrthoDB" id="4156714at2759"/>
<sequence length="532" mass="59148">MSFIHFPAPEKRYELRDSSAGRLNPPTKRPHPEADNVRNSYEPRRPDARDRYRGDRRNQQRRESGSWIPKAIGWILGYGSPPPEIEDAIQEHDEQELADVLRENDALNAKVQDLLRQLQHRRHIVFEQDDAAVEARNNRIKNLQSTVDRMKIEHTAEVQRIISEADAKAARDMKELRNTANQQIVAAKREASDLRDQSQGAQKTCRKLEAQIEQQLETIRGMQAARMKSVESTQWAPIANSEIQSELKSIVARVRQWAIECSALFRDQGLDSKGFARLVCASIDKGCAANAFSLHGHLAQNKSTSKPGKAAAMLLAAVASFEIMHKIIGNPFFIFAGQLDEDILHETEAKSMAKLIELTGHGDEAGGEGLRYQLLRLLDPSQKDTSYGTKYLRGVVDRSRKKAVSQLAAGLVDQLLGEITADDLANARSGLEAVVNDAAELSWKLWTRKGRMEVFDQARLAKETKGVDVYSGTSALLEAHSLHVRDLENDSGALEGKPIILVCSPVVAIAGDAEGQGYTKSRVLKKAVVWMG</sequence>
<accession>A0A2S6CJD4</accession>
<feature type="region of interest" description="Disordered" evidence="2">
    <location>
        <begin position="1"/>
        <end position="64"/>
    </location>
</feature>
<keyword evidence="1" id="KW-0175">Coiled coil</keyword>
<evidence type="ECO:0000256" key="2">
    <source>
        <dbReference type="SAM" id="MobiDB-lite"/>
    </source>
</evidence>